<dbReference type="PROSITE" id="PS50994">
    <property type="entry name" value="INTEGRASE"/>
    <property type="match status" value="1"/>
</dbReference>
<dbReference type="STRING" id="3821.A0A151RPQ1"/>
<dbReference type="EMBL" id="KQ483623">
    <property type="protein sequence ID" value="KYP44520.1"/>
    <property type="molecule type" value="Genomic_DNA"/>
</dbReference>
<organism evidence="2 3">
    <name type="scientific">Cajanus cajan</name>
    <name type="common">Pigeon pea</name>
    <name type="synonym">Cajanus indicus</name>
    <dbReference type="NCBI Taxonomy" id="3821"/>
    <lineage>
        <taxon>Eukaryota</taxon>
        <taxon>Viridiplantae</taxon>
        <taxon>Streptophyta</taxon>
        <taxon>Embryophyta</taxon>
        <taxon>Tracheophyta</taxon>
        <taxon>Spermatophyta</taxon>
        <taxon>Magnoliopsida</taxon>
        <taxon>eudicotyledons</taxon>
        <taxon>Gunneridae</taxon>
        <taxon>Pentapetalae</taxon>
        <taxon>rosids</taxon>
        <taxon>fabids</taxon>
        <taxon>Fabales</taxon>
        <taxon>Fabaceae</taxon>
        <taxon>Papilionoideae</taxon>
        <taxon>50 kb inversion clade</taxon>
        <taxon>NPAAA clade</taxon>
        <taxon>indigoferoid/millettioid clade</taxon>
        <taxon>Phaseoleae</taxon>
        <taxon>Cajanus</taxon>
    </lineage>
</organism>
<dbReference type="PANTHER" id="PTHR42648:SF18">
    <property type="entry name" value="RETROTRANSPOSON, UNCLASSIFIED-LIKE PROTEIN"/>
    <property type="match status" value="1"/>
</dbReference>
<dbReference type="Proteomes" id="UP000075243">
    <property type="component" value="Unassembled WGS sequence"/>
</dbReference>
<accession>A0A151RPQ1</accession>
<dbReference type="InterPro" id="IPR012337">
    <property type="entry name" value="RNaseH-like_sf"/>
</dbReference>
<sequence length="121" mass="14589">MRTSSLYNDKYFFLFIDDFFRMVWVYFLKENLEVFEIFKKFKALVENKKGKHIKVLKSDRGKEQNSHKFDKFYEDKGIEQQLTIIYSPQQNGVLERKTLTVMEMVISMLKEKGILIIFGLR</sequence>
<dbReference type="SUPFAM" id="SSF53098">
    <property type="entry name" value="Ribonuclease H-like"/>
    <property type="match status" value="1"/>
</dbReference>
<dbReference type="AlphaFoldDB" id="A0A151RPQ1"/>
<proteinExistence type="predicted"/>
<dbReference type="GO" id="GO:0015074">
    <property type="term" value="P:DNA integration"/>
    <property type="evidence" value="ECO:0007669"/>
    <property type="project" value="InterPro"/>
</dbReference>
<dbReference type="GO" id="GO:0003676">
    <property type="term" value="F:nucleic acid binding"/>
    <property type="evidence" value="ECO:0007669"/>
    <property type="project" value="InterPro"/>
</dbReference>
<dbReference type="Gramene" id="C.cajan_32029.t">
    <property type="protein sequence ID" value="C.cajan_32029.t"/>
    <property type="gene ID" value="C.cajan_32029"/>
</dbReference>
<dbReference type="Gene3D" id="3.30.420.10">
    <property type="entry name" value="Ribonuclease H-like superfamily/Ribonuclease H"/>
    <property type="match status" value="1"/>
</dbReference>
<reference evidence="2" key="1">
    <citation type="journal article" date="2012" name="Nat. Biotechnol.">
        <title>Draft genome sequence of pigeonpea (Cajanus cajan), an orphan legume crop of resource-poor farmers.</title>
        <authorList>
            <person name="Varshney R.K."/>
            <person name="Chen W."/>
            <person name="Li Y."/>
            <person name="Bharti A.K."/>
            <person name="Saxena R.K."/>
            <person name="Schlueter J.A."/>
            <person name="Donoghue M.T."/>
            <person name="Azam S."/>
            <person name="Fan G."/>
            <person name="Whaley A.M."/>
            <person name="Farmer A.D."/>
            <person name="Sheridan J."/>
            <person name="Iwata A."/>
            <person name="Tuteja R."/>
            <person name="Penmetsa R.V."/>
            <person name="Wu W."/>
            <person name="Upadhyaya H.D."/>
            <person name="Yang S.P."/>
            <person name="Shah T."/>
            <person name="Saxena K.B."/>
            <person name="Michael T."/>
            <person name="McCombie W.R."/>
            <person name="Yang B."/>
            <person name="Zhang G."/>
            <person name="Yang H."/>
            <person name="Wang J."/>
            <person name="Spillane C."/>
            <person name="Cook D.R."/>
            <person name="May G.D."/>
            <person name="Xu X."/>
            <person name="Jackson S.A."/>
        </authorList>
    </citation>
    <scope>NUCLEOTIDE SEQUENCE [LARGE SCALE GENOMIC DNA]</scope>
</reference>
<dbReference type="InterPro" id="IPR036397">
    <property type="entry name" value="RNaseH_sf"/>
</dbReference>
<protein>
    <submittedName>
        <fullName evidence="2">Retrovirus-related Pol polyprotein from transposon TNT 1-94</fullName>
    </submittedName>
</protein>
<dbReference type="Pfam" id="PF00665">
    <property type="entry name" value="rve"/>
    <property type="match status" value="1"/>
</dbReference>
<dbReference type="InterPro" id="IPR001584">
    <property type="entry name" value="Integrase_cat-core"/>
</dbReference>
<keyword evidence="3" id="KW-1185">Reference proteome</keyword>
<evidence type="ECO:0000259" key="1">
    <source>
        <dbReference type="PROSITE" id="PS50994"/>
    </source>
</evidence>
<evidence type="ECO:0000313" key="2">
    <source>
        <dbReference type="EMBL" id="KYP44520.1"/>
    </source>
</evidence>
<dbReference type="PANTHER" id="PTHR42648">
    <property type="entry name" value="TRANSPOSASE, PUTATIVE-RELATED"/>
    <property type="match status" value="1"/>
</dbReference>
<feature type="domain" description="Integrase catalytic" evidence="1">
    <location>
        <begin position="1"/>
        <end position="121"/>
    </location>
</feature>
<gene>
    <name evidence="2" type="ORF">KK1_033978</name>
</gene>
<dbReference type="InterPro" id="IPR039537">
    <property type="entry name" value="Retrotran_Ty1/copia-like"/>
</dbReference>
<name>A0A151RPQ1_CAJCA</name>
<evidence type="ECO:0000313" key="3">
    <source>
        <dbReference type="Proteomes" id="UP000075243"/>
    </source>
</evidence>